<protein>
    <submittedName>
        <fullName evidence="1">Uncharacterized protein</fullName>
    </submittedName>
</protein>
<dbReference type="EMBL" id="JAZAQF010000021">
    <property type="protein sequence ID" value="MFG3816703.1"/>
    <property type="molecule type" value="Genomic_DNA"/>
</dbReference>
<comment type="caution">
    <text evidence="1">The sequence shown here is derived from an EMBL/GenBank/DDBJ whole genome shotgun (WGS) entry which is preliminary data.</text>
</comment>
<evidence type="ECO:0000313" key="1">
    <source>
        <dbReference type="EMBL" id="MFG3816703.1"/>
    </source>
</evidence>
<reference evidence="2" key="1">
    <citation type="journal article" date="2024" name="Algal Res.">
        <title>Biochemical, toxicological and genomic investigation of a high-biomass producing Limnothrix strain isolated from Italian shallow drinking water reservoir.</title>
        <authorList>
            <person name="Simonazzi M."/>
            <person name="Shishido T.K."/>
            <person name="Delbaje E."/>
            <person name="Wahlsten M."/>
            <person name="Fewer D.P."/>
            <person name="Sivonen K."/>
            <person name="Pezzolesi L."/>
            <person name="Pistocchi R."/>
        </authorList>
    </citation>
    <scope>NUCLEOTIDE SEQUENCE [LARGE SCALE GENOMIC DNA]</scope>
    <source>
        <strain evidence="2">LRLZ20PSL1</strain>
    </source>
</reference>
<name>A0ABW7C679_9CYAN</name>
<gene>
    <name evidence="1" type="ORF">VPK24_03565</name>
</gene>
<organism evidence="1 2">
    <name type="scientific">Limnothrix redekei LRLZ20PSL1</name>
    <dbReference type="NCBI Taxonomy" id="3112953"/>
    <lineage>
        <taxon>Bacteria</taxon>
        <taxon>Bacillati</taxon>
        <taxon>Cyanobacteriota</taxon>
        <taxon>Cyanophyceae</taxon>
        <taxon>Pseudanabaenales</taxon>
        <taxon>Pseudanabaenaceae</taxon>
        <taxon>Limnothrix</taxon>
    </lineage>
</organism>
<sequence>MCYVVELPDGSYYVPNGSVPDACKAIHFTDKDEAAAIAKAKKGKVKVCTLKDAAPPPKDNSQLWVMGLIFIGIATFRDPTNLEILQRITQLDQPSNGVTAGTVQFTSSWSDCLWF</sequence>
<dbReference type="Proteomes" id="UP001604335">
    <property type="component" value="Unassembled WGS sequence"/>
</dbReference>
<dbReference type="RefSeq" id="WP_393010786.1">
    <property type="nucleotide sequence ID" value="NZ_JAZAQF010000021.1"/>
</dbReference>
<proteinExistence type="predicted"/>
<evidence type="ECO:0000313" key="2">
    <source>
        <dbReference type="Proteomes" id="UP001604335"/>
    </source>
</evidence>
<accession>A0ABW7C679</accession>
<keyword evidence="2" id="KW-1185">Reference proteome</keyword>